<feature type="non-terminal residue" evidence="1">
    <location>
        <position position="1"/>
    </location>
</feature>
<name>A0A382H8N4_9ZZZZ</name>
<dbReference type="EMBL" id="UINC01059811">
    <property type="protein sequence ID" value="SVB83630.1"/>
    <property type="molecule type" value="Genomic_DNA"/>
</dbReference>
<protein>
    <submittedName>
        <fullName evidence="1">Uncharacterized protein</fullName>
    </submittedName>
</protein>
<organism evidence="1">
    <name type="scientific">marine metagenome</name>
    <dbReference type="NCBI Taxonomy" id="408172"/>
    <lineage>
        <taxon>unclassified sequences</taxon>
        <taxon>metagenomes</taxon>
        <taxon>ecological metagenomes</taxon>
    </lineage>
</organism>
<dbReference type="AlphaFoldDB" id="A0A382H8N4"/>
<proteinExistence type="predicted"/>
<gene>
    <name evidence="1" type="ORF">METZ01_LOCUS236484</name>
</gene>
<evidence type="ECO:0000313" key="1">
    <source>
        <dbReference type="EMBL" id="SVB83630.1"/>
    </source>
</evidence>
<reference evidence="1" key="1">
    <citation type="submission" date="2018-05" db="EMBL/GenBank/DDBJ databases">
        <authorList>
            <person name="Lanie J.A."/>
            <person name="Ng W.-L."/>
            <person name="Kazmierczak K.M."/>
            <person name="Andrzejewski T.M."/>
            <person name="Davidsen T.M."/>
            <person name="Wayne K.J."/>
            <person name="Tettelin H."/>
            <person name="Glass J.I."/>
            <person name="Rusch D."/>
            <person name="Podicherti R."/>
            <person name="Tsui H.-C.T."/>
            <person name="Winkler M.E."/>
        </authorList>
    </citation>
    <scope>NUCLEOTIDE SEQUENCE</scope>
</reference>
<accession>A0A382H8N4</accession>
<sequence length="119" mass="13257">VDLNYVAVLHNIILVLIVKLTVDIHHHLAILVDDAIEYLVLVKGLAPDLKEGTNWGGHRGRSFDVQFSGRIMGVYSPHPITRSIVNADISSYIDFRAIEKNLDSWMVVSDNRIAAVLTP</sequence>